<dbReference type="InterPro" id="IPR035906">
    <property type="entry name" value="MetI-like_sf"/>
</dbReference>
<dbReference type="eggNOG" id="COG0395">
    <property type="taxonomic scope" value="Bacteria"/>
</dbReference>
<dbReference type="AlphaFoldDB" id="E1RBN8"/>
<reference evidence="9 10" key="1">
    <citation type="journal article" date="2010" name="Stand. Genomic Sci.">
        <title>Complete genome sequence of Spirochaeta smaragdinae type strain (SEBR 4228).</title>
        <authorList>
            <person name="Mavromatis K."/>
            <person name="Yasawong M."/>
            <person name="Chertkov O."/>
            <person name="Lapidus A."/>
            <person name="Lucas S."/>
            <person name="Nolan M."/>
            <person name="Del Rio T.G."/>
            <person name="Tice H."/>
            <person name="Cheng J.F."/>
            <person name="Pitluck S."/>
            <person name="Liolios K."/>
            <person name="Ivanova N."/>
            <person name="Tapia R."/>
            <person name="Han C."/>
            <person name="Bruce D."/>
            <person name="Goodwin L."/>
            <person name="Pati A."/>
            <person name="Chen A."/>
            <person name="Palaniappan K."/>
            <person name="Land M."/>
            <person name="Hauser L."/>
            <person name="Chang Y.J."/>
            <person name="Jeffries C.D."/>
            <person name="Detter J.C."/>
            <person name="Rohde M."/>
            <person name="Brambilla E."/>
            <person name="Spring S."/>
            <person name="Goker M."/>
            <person name="Sikorski J."/>
            <person name="Woyke T."/>
            <person name="Bristow J."/>
            <person name="Eisen J.A."/>
            <person name="Markowitz V."/>
            <person name="Hugenholtz P."/>
            <person name="Klenk H.P."/>
            <person name="Kyrpides N.C."/>
        </authorList>
    </citation>
    <scope>NUCLEOTIDE SEQUENCE [LARGE SCALE GENOMIC DNA]</scope>
    <source>
        <strain evidence="10">DSM 11293 / JCM 15392 / SEBR 4228</strain>
    </source>
</reference>
<dbReference type="GO" id="GO:0005886">
    <property type="term" value="C:plasma membrane"/>
    <property type="evidence" value="ECO:0007669"/>
    <property type="project" value="UniProtKB-SubCell"/>
</dbReference>
<dbReference type="HOGENOM" id="CLU_016047_1_1_12"/>
<keyword evidence="2 7" id="KW-0813">Transport</keyword>
<keyword evidence="6 7" id="KW-0472">Membrane</keyword>
<protein>
    <submittedName>
        <fullName evidence="9">Binding-protein-dependent transport systems inner membrane component</fullName>
    </submittedName>
</protein>
<keyword evidence="5 7" id="KW-1133">Transmembrane helix</keyword>
<keyword evidence="3" id="KW-1003">Cell membrane</keyword>
<dbReference type="STRING" id="573413.Spirs_0625"/>
<dbReference type="CDD" id="cd06261">
    <property type="entry name" value="TM_PBP2"/>
    <property type="match status" value="1"/>
</dbReference>
<name>E1RBN8_SEDSS</name>
<keyword evidence="4 7" id="KW-0812">Transmembrane</keyword>
<feature type="transmembrane region" description="Helical" evidence="7">
    <location>
        <begin position="7"/>
        <end position="28"/>
    </location>
</feature>
<evidence type="ECO:0000313" key="10">
    <source>
        <dbReference type="Proteomes" id="UP000002318"/>
    </source>
</evidence>
<evidence type="ECO:0000256" key="6">
    <source>
        <dbReference type="ARBA" id="ARBA00023136"/>
    </source>
</evidence>
<dbReference type="InterPro" id="IPR000515">
    <property type="entry name" value="MetI-like"/>
</dbReference>
<dbReference type="PANTHER" id="PTHR43744">
    <property type="entry name" value="ABC TRANSPORTER PERMEASE PROTEIN MG189-RELATED-RELATED"/>
    <property type="match status" value="1"/>
</dbReference>
<feature type="transmembrane region" description="Helical" evidence="7">
    <location>
        <begin position="63"/>
        <end position="87"/>
    </location>
</feature>
<dbReference type="SUPFAM" id="SSF161098">
    <property type="entry name" value="MetI-like"/>
    <property type="match status" value="1"/>
</dbReference>
<dbReference type="OrthoDB" id="9771544at2"/>
<gene>
    <name evidence="9" type="ordered locus">Spirs_0625</name>
</gene>
<evidence type="ECO:0000259" key="8">
    <source>
        <dbReference type="PROSITE" id="PS50928"/>
    </source>
</evidence>
<organism evidence="9 10">
    <name type="scientific">Sediminispirochaeta smaragdinae (strain DSM 11293 / JCM 15392 / SEBR 4228)</name>
    <name type="common">Spirochaeta smaragdinae</name>
    <dbReference type="NCBI Taxonomy" id="573413"/>
    <lineage>
        <taxon>Bacteria</taxon>
        <taxon>Pseudomonadati</taxon>
        <taxon>Spirochaetota</taxon>
        <taxon>Spirochaetia</taxon>
        <taxon>Spirochaetales</taxon>
        <taxon>Spirochaetaceae</taxon>
        <taxon>Sediminispirochaeta</taxon>
    </lineage>
</organism>
<evidence type="ECO:0000256" key="4">
    <source>
        <dbReference type="ARBA" id="ARBA00022692"/>
    </source>
</evidence>
<evidence type="ECO:0000313" key="9">
    <source>
        <dbReference type="EMBL" id="ADK79768.1"/>
    </source>
</evidence>
<sequence length="269" mass="30369">MQLKRIVFFILASAFALLWLIPLIWLIVTTFTEPSYYMSIIPKTPFSLQNIIYILSAAPFGRYYANTIMIVAGIFCVQCITVTLAAFALSVMNFRFEKLVFFLIFVQIIIPNDVLIMPNYSTISSLGLIDTKLAIMIPFYCSAFGILLLRQSFKTIPIALSDASKIDGCNLMQTIWKVYVPCAKPAYVSFGLVSISYHWNNYLWPVIVTNSVNNRPLTVGLAIFAKSKEAVMQWSNVCAATFIIIFPLLTAFLFFQKQFINSFVSSGIK</sequence>
<evidence type="ECO:0000256" key="1">
    <source>
        <dbReference type="ARBA" id="ARBA00004651"/>
    </source>
</evidence>
<comment type="subcellular location">
    <subcellularLocation>
        <location evidence="1 7">Cell membrane</location>
        <topology evidence="1 7">Multi-pass membrane protein</topology>
    </subcellularLocation>
</comment>
<accession>E1RBN8</accession>
<dbReference type="PROSITE" id="PS50928">
    <property type="entry name" value="ABC_TM1"/>
    <property type="match status" value="1"/>
</dbReference>
<evidence type="ECO:0000256" key="3">
    <source>
        <dbReference type="ARBA" id="ARBA00022475"/>
    </source>
</evidence>
<feature type="transmembrane region" description="Helical" evidence="7">
    <location>
        <begin position="133"/>
        <end position="149"/>
    </location>
</feature>
<keyword evidence="10" id="KW-1185">Reference proteome</keyword>
<evidence type="ECO:0000256" key="5">
    <source>
        <dbReference type="ARBA" id="ARBA00022989"/>
    </source>
</evidence>
<feature type="transmembrane region" description="Helical" evidence="7">
    <location>
        <begin position="234"/>
        <end position="255"/>
    </location>
</feature>
<evidence type="ECO:0000256" key="2">
    <source>
        <dbReference type="ARBA" id="ARBA00022448"/>
    </source>
</evidence>
<dbReference type="GO" id="GO:0055085">
    <property type="term" value="P:transmembrane transport"/>
    <property type="evidence" value="ECO:0007669"/>
    <property type="project" value="InterPro"/>
</dbReference>
<dbReference type="RefSeq" id="WP_013253232.1">
    <property type="nucleotide sequence ID" value="NC_014364.1"/>
</dbReference>
<dbReference type="KEGG" id="ssm:Spirs_0625"/>
<dbReference type="Proteomes" id="UP000002318">
    <property type="component" value="Chromosome"/>
</dbReference>
<feature type="domain" description="ABC transmembrane type-1" evidence="8">
    <location>
        <begin position="64"/>
        <end position="255"/>
    </location>
</feature>
<dbReference type="Gene3D" id="1.10.3720.10">
    <property type="entry name" value="MetI-like"/>
    <property type="match status" value="1"/>
</dbReference>
<dbReference type="Pfam" id="PF00528">
    <property type="entry name" value="BPD_transp_1"/>
    <property type="match status" value="1"/>
</dbReference>
<comment type="similarity">
    <text evidence="7">Belongs to the binding-protein-dependent transport system permease family.</text>
</comment>
<dbReference type="EMBL" id="CP002116">
    <property type="protein sequence ID" value="ADK79768.1"/>
    <property type="molecule type" value="Genomic_DNA"/>
</dbReference>
<dbReference type="PANTHER" id="PTHR43744:SF3">
    <property type="entry name" value="LACTOSE TRANSPORT SYSTEM PERMEASE PROTEIN LACG"/>
    <property type="match status" value="1"/>
</dbReference>
<proteinExistence type="inferred from homology"/>
<feature type="transmembrane region" description="Helical" evidence="7">
    <location>
        <begin position="99"/>
        <end position="121"/>
    </location>
</feature>
<evidence type="ECO:0000256" key="7">
    <source>
        <dbReference type="RuleBase" id="RU363032"/>
    </source>
</evidence>